<dbReference type="PROSITE" id="PS50977">
    <property type="entry name" value="HTH_TETR_2"/>
    <property type="match status" value="1"/>
</dbReference>
<protein>
    <recommendedName>
        <fullName evidence="5">HTH tetR-type domain-containing protein</fullName>
    </recommendedName>
</protein>
<dbReference type="GO" id="GO:0000976">
    <property type="term" value="F:transcription cis-regulatory region binding"/>
    <property type="evidence" value="ECO:0007669"/>
    <property type="project" value="TreeGrafter"/>
</dbReference>
<comment type="caution">
    <text evidence="6">The sequence shown here is derived from an EMBL/GenBank/DDBJ whole genome shotgun (WGS) entry which is preliminary data.</text>
</comment>
<dbReference type="RefSeq" id="WP_059153043.1">
    <property type="nucleotide sequence ID" value="NZ_KQ130457.1"/>
</dbReference>
<dbReference type="GO" id="GO:0003700">
    <property type="term" value="F:DNA-binding transcription factor activity"/>
    <property type="evidence" value="ECO:0007669"/>
    <property type="project" value="TreeGrafter"/>
</dbReference>
<dbReference type="EMBL" id="JACU01000010">
    <property type="protein sequence ID" value="KMS51870.1"/>
    <property type="molecule type" value="Genomic_DNA"/>
</dbReference>
<accession>A0A0J8A977</accession>
<name>A0A0J8A977_9SPHN</name>
<sequence>MRIDGSRSDSTTIDPKLAGLVAYNDQRKQSSRDSLLFAATDLFCSKGYAAVSIEDIANRAGVSRVTFYRRFTSKGAIALELFERAAEISAPYMLAIGAREFRNRATVLQWLAEFFALNRQLGGILRVLVQANVEEADFAQQVRPYIFELVSTLGNSIPAFAAGQGTASDQRRAVRAWLLIYTILDQSNHAARTCGIAADPMMIEVLADSFLDFVALA</sequence>
<evidence type="ECO:0000313" key="7">
    <source>
        <dbReference type="Proteomes" id="UP000052268"/>
    </source>
</evidence>
<dbReference type="PANTHER" id="PTHR30055">
    <property type="entry name" value="HTH-TYPE TRANSCRIPTIONAL REGULATOR RUTR"/>
    <property type="match status" value="1"/>
</dbReference>
<keyword evidence="3" id="KW-0804">Transcription</keyword>
<evidence type="ECO:0000256" key="3">
    <source>
        <dbReference type="ARBA" id="ARBA00023163"/>
    </source>
</evidence>
<feature type="DNA-binding region" description="H-T-H motif" evidence="4">
    <location>
        <begin position="52"/>
        <end position="71"/>
    </location>
</feature>
<gene>
    <name evidence="6" type="ORF">V474_02175</name>
</gene>
<evidence type="ECO:0000256" key="4">
    <source>
        <dbReference type="PROSITE-ProRule" id="PRU00335"/>
    </source>
</evidence>
<proteinExistence type="predicted"/>
<dbReference type="Pfam" id="PF00440">
    <property type="entry name" value="TetR_N"/>
    <property type="match status" value="1"/>
</dbReference>
<evidence type="ECO:0000259" key="5">
    <source>
        <dbReference type="PROSITE" id="PS50977"/>
    </source>
</evidence>
<reference evidence="6 7" key="1">
    <citation type="journal article" date="2015" name="G3 (Bethesda)">
        <title>Insights into Ongoing Evolution of the Hexachlorocyclohexane Catabolic Pathway from Comparative Genomics of Ten Sphingomonadaceae Strains.</title>
        <authorList>
            <person name="Pearce S.L."/>
            <person name="Oakeshott J.G."/>
            <person name="Pandey G."/>
        </authorList>
    </citation>
    <scope>NUCLEOTIDE SEQUENCE [LARGE SCALE GENOMIC DNA]</scope>
    <source>
        <strain evidence="6 7">LL02</strain>
    </source>
</reference>
<dbReference type="InterPro" id="IPR001647">
    <property type="entry name" value="HTH_TetR"/>
</dbReference>
<dbReference type="PANTHER" id="PTHR30055:SF234">
    <property type="entry name" value="HTH-TYPE TRANSCRIPTIONAL REGULATOR BETI"/>
    <property type="match status" value="1"/>
</dbReference>
<dbReference type="FunFam" id="1.10.10.60:FF:000141">
    <property type="entry name" value="TetR family transcriptional regulator"/>
    <property type="match status" value="1"/>
</dbReference>
<dbReference type="Gene3D" id="1.10.357.10">
    <property type="entry name" value="Tetracycline Repressor, domain 2"/>
    <property type="match status" value="1"/>
</dbReference>
<evidence type="ECO:0000256" key="2">
    <source>
        <dbReference type="ARBA" id="ARBA00023125"/>
    </source>
</evidence>
<dbReference type="PRINTS" id="PR00455">
    <property type="entry name" value="HTHTETR"/>
</dbReference>
<feature type="domain" description="HTH tetR-type" evidence="5">
    <location>
        <begin position="29"/>
        <end position="89"/>
    </location>
</feature>
<dbReference type="InterPro" id="IPR009057">
    <property type="entry name" value="Homeodomain-like_sf"/>
</dbReference>
<organism evidence="6 7">
    <name type="scientific">Novosphingobium barchaimii LL02</name>
    <dbReference type="NCBI Taxonomy" id="1114963"/>
    <lineage>
        <taxon>Bacteria</taxon>
        <taxon>Pseudomonadati</taxon>
        <taxon>Pseudomonadota</taxon>
        <taxon>Alphaproteobacteria</taxon>
        <taxon>Sphingomonadales</taxon>
        <taxon>Sphingomonadaceae</taxon>
        <taxon>Novosphingobium</taxon>
    </lineage>
</organism>
<dbReference type="SUPFAM" id="SSF46689">
    <property type="entry name" value="Homeodomain-like"/>
    <property type="match status" value="1"/>
</dbReference>
<keyword evidence="2 4" id="KW-0238">DNA-binding</keyword>
<dbReference type="Proteomes" id="UP000052268">
    <property type="component" value="Unassembled WGS sequence"/>
</dbReference>
<dbReference type="InterPro" id="IPR050109">
    <property type="entry name" value="HTH-type_TetR-like_transc_reg"/>
</dbReference>
<keyword evidence="7" id="KW-1185">Reference proteome</keyword>
<dbReference type="PATRIC" id="fig|1114963.3.peg.4051"/>
<evidence type="ECO:0000256" key="1">
    <source>
        <dbReference type="ARBA" id="ARBA00023015"/>
    </source>
</evidence>
<keyword evidence="1" id="KW-0805">Transcription regulation</keyword>
<dbReference type="AlphaFoldDB" id="A0A0J8A977"/>
<evidence type="ECO:0000313" key="6">
    <source>
        <dbReference type="EMBL" id="KMS51870.1"/>
    </source>
</evidence>
<dbReference type="OrthoDB" id="9811084at2"/>